<feature type="signal peptide" evidence="7">
    <location>
        <begin position="1"/>
        <end position="21"/>
    </location>
</feature>
<dbReference type="InterPro" id="IPR034193">
    <property type="entry name" value="PCSK9_ProteinaseK-like"/>
</dbReference>
<evidence type="ECO:0000259" key="8">
    <source>
        <dbReference type="Pfam" id="PF00082"/>
    </source>
</evidence>
<evidence type="ECO:0000313" key="9">
    <source>
        <dbReference type="EMBL" id="KAK6331588.1"/>
    </source>
</evidence>
<evidence type="ECO:0000256" key="7">
    <source>
        <dbReference type="SAM" id="SignalP"/>
    </source>
</evidence>
<dbReference type="PROSITE" id="PS51892">
    <property type="entry name" value="SUBTILASE"/>
    <property type="match status" value="1"/>
</dbReference>
<evidence type="ECO:0000256" key="5">
    <source>
        <dbReference type="PROSITE-ProRule" id="PRU01240"/>
    </source>
</evidence>
<dbReference type="InterPro" id="IPR015500">
    <property type="entry name" value="Peptidase_S8_subtilisin-rel"/>
</dbReference>
<dbReference type="GO" id="GO:0006508">
    <property type="term" value="P:proteolysis"/>
    <property type="evidence" value="ECO:0007669"/>
    <property type="project" value="UniProtKB-KW"/>
</dbReference>
<dbReference type="InterPro" id="IPR023828">
    <property type="entry name" value="Peptidase_S8_Ser-AS"/>
</dbReference>
<sequence>MKSFTLISTSFLLAALPSSLAAPTASNEVSARWFKPDEQPAVKASQFGDIDTQADDTADDYVVIMAEGETRPWAEIFAEMGYNATEAKTFGTNIRGFTTSMRKSAGVSMFSLSNVAIVEKNVIYKAAVMPPTSEPQNMPRSLVKESLRSRSLAKRQNGQRIFIEQSTAPWGLQRISSDRRVDSNGRRDTDLTFKYRFDQASGSGVDVYVLDTGLNVNHVDFRLPGGGSRARSGFSVDGSTGANDAQGHGTHTAGTVGSRTFGVAKNVNIIGIKVLGDNGSGSIAGIVAGIDTVISDHRTRRNQNGFQGSVISMSLGGDGLPQAMLKALRDATDAGIHVSVAAGNENQDACNTSPAGFSRQIPIISVGATDIDDARASFSNFGNCVDIHAPGVDIVSTFSTGNTATRSLQGTSMACPHVTGMIADLLVLNPNLRENPTGMKNLVISTAQQGVIRAGANVPRGGQVLLNSGFPGVPA</sequence>
<keyword evidence="4 5" id="KW-0720">Serine protease</keyword>
<evidence type="ECO:0000256" key="6">
    <source>
        <dbReference type="RuleBase" id="RU003355"/>
    </source>
</evidence>
<dbReference type="Pfam" id="PF00082">
    <property type="entry name" value="Peptidase_S8"/>
    <property type="match status" value="1"/>
</dbReference>
<dbReference type="PANTHER" id="PTHR43806">
    <property type="entry name" value="PEPTIDASE S8"/>
    <property type="match status" value="1"/>
</dbReference>
<dbReference type="InterPro" id="IPR000209">
    <property type="entry name" value="Peptidase_S8/S53_dom"/>
</dbReference>
<protein>
    <recommendedName>
        <fullName evidence="8">Peptidase S8/S53 domain-containing protein</fullName>
    </recommendedName>
</protein>
<dbReference type="PROSITE" id="PS00138">
    <property type="entry name" value="SUBTILASE_SER"/>
    <property type="match status" value="1"/>
</dbReference>
<organism evidence="9 10">
    <name type="scientific">Orbilia javanica</name>
    <dbReference type="NCBI Taxonomy" id="47235"/>
    <lineage>
        <taxon>Eukaryota</taxon>
        <taxon>Fungi</taxon>
        <taxon>Dikarya</taxon>
        <taxon>Ascomycota</taxon>
        <taxon>Pezizomycotina</taxon>
        <taxon>Orbiliomycetes</taxon>
        <taxon>Orbiliales</taxon>
        <taxon>Orbiliaceae</taxon>
        <taxon>Orbilia</taxon>
    </lineage>
</organism>
<keyword evidence="2 5" id="KW-0645">Protease</keyword>
<keyword evidence="3 5" id="KW-0378">Hydrolase</keyword>
<accession>A0AAN8MQ46</accession>
<dbReference type="PANTHER" id="PTHR43806:SF11">
    <property type="entry name" value="CEREVISIN-RELATED"/>
    <property type="match status" value="1"/>
</dbReference>
<dbReference type="Proteomes" id="UP001313282">
    <property type="component" value="Unassembled WGS sequence"/>
</dbReference>
<dbReference type="PROSITE" id="PS00136">
    <property type="entry name" value="SUBTILASE_ASP"/>
    <property type="match status" value="1"/>
</dbReference>
<dbReference type="Gene3D" id="3.40.50.200">
    <property type="entry name" value="Peptidase S8/S53 domain"/>
    <property type="match status" value="1"/>
</dbReference>
<evidence type="ECO:0000256" key="1">
    <source>
        <dbReference type="ARBA" id="ARBA00011073"/>
    </source>
</evidence>
<dbReference type="PRINTS" id="PR00723">
    <property type="entry name" value="SUBTILISIN"/>
</dbReference>
<dbReference type="SUPFAM" id="SSF52743">
    <property type="entry name" value="Subtilisin-like"/>
    <property type="match status" value="1"/>
</dbReference>
<dbReference type="EMBL" id="JAVHNR010000010">
    <property type="protein sequence ID" value="KAK6331588.1"/>
    <property type="molecule type" value="Genomic_DNA"/>
</dbReference>
<comment type="caution">
    <text evidence="9">The sequence shown here is derived from an EMBL/GenBank/DDBJ whole genome shotgun (WGS) entry which is preliminary data.</text>
</comment>
<reference evidence="9 10" key="1">
    <citation type="submission" date="2019-10" db="EMBL/GenBank/DDBJ databases">
        <authorList>
            <person name="Palmer J.M."/>
        </authorList>
    </citation>
    <scope>NUCLEOTIDE SEQUENCE [LARGE SCALE GENOMIC DNA]</scope>
    <source>
        <strain evidence="9 10">TWF718</strain>
    </source>
</reference>
<gene>
    <name evidence="9" type="ORF">TWF718_002137</name>
</gene>
<evidence type="ECO:0000256" key="4">
    <source>
        <dbReference type="ARBA" id="ARBA00022825"/>
    </source>
</evidence>
<feature type="active site" description="Charge relay system" evidence="5">
    <location>
        <position position="211"/>
    </location>
</feature>
<feature type="active site" description="Charge relay system" evidence="5">
    <location>
        <position position="248"/>
    </location>
</feature>
<proteinExistence type="inferred from homology"/>
<dbReference type="GO" id="GO:0004252">
    <property type="term" value="F:serine-type endopeptidase activity"/>
    <property type="evidence" value="ECO:0007669"/>
    <property type="project" value="UniProtKB-UniRule"/>
</dbReference>
<dbReference type="InterPro" id="IPR023827">
    <property type="entry name" value="Peptidase_S8_Asp-AS"/>
</dbReference>
<dbReference type="FunFam" id="3.40.50.200:FF:000007">
    <property type="entry name" value="Subtilisin-like serine protease"/>
    <property type="match status" value="1"/>
</dbReference>
<comment type="similarity">
    <text evidence="1 5 6">Belongs to the peptidase S8 family.</text>
</comment>
<evidence type="ECO:0000313" key="10">
    <source>
        <dbReference type="Proteomes" id="UP001313282"/>
    </source>
</evidence>
<dbReference type="InterPro" id="IPR050131">
    <property type="entry name" value="Peptidase_S8_subtilisin-like"/>
</dbReference>
<evidence type="ECO:0000256" key="2">
    <source>
        <dbReference type="ARBA" id="ARBA00022670"/>
    </source>
</evidence>
<feature type="active site" description="Charge relay system" evidence="5">
    <location>
        <position position="412"/>
    </location>
</feature>
<dbReference type="AlphaFoldDB" id="A0AAN8MQ46"/>
<feature type="domain" description="Peptidase S8/S53" evidence="8">
    <location>
        <begin position="202"/>
        <end position="450"/>
    </location>
</feature>
<keyword evidence="7" id="KW-0732">Signal</keyword>
<feature type="chain" id="PRO_5042943894" description="Peptidase S8/S53 domain-containing protein" evidence="7">
    <location>
        <begin position="22"/>
        <end position="475"/>
    </location>
</feature>
<dbReference type="InterPro" id="IPR036852">
    <property type="entry name" value="Peptidase_S8/S53_dom_sf"/>
</dbReference>
<name>A0AAN8MQ46_9PEZI</name>
<dbReference type="CDD" id="cd04077">
    <property type="entry name" value="Peptidases_S8_PCSK9_ProteinaseK_like"/>
    <property type="match status" value="1"/>
</dbReference>
<evidence type="ECO:0000256" key="3">
    <source>
        <dbReference type="ARBA" id="ARBA00022801"/>
    </source>
</evidence>
<keyword evidence="10" id="KW-1185">Reference proteome</keyword>